<dbReference type="Proteomes" id="UP000316621">
    <property type="component" value="Chromosome 11"/>
</dbReference>
<proteinExistence type="predicted"/>
<sequence length="96" mass="10412">MEGKDMKITRCDKIGSSRQDCCTDMTSTGRNLGEATSSNFDYGVGVEVMYDVVYVAGVMDIGSNKLYVSKDSIKVASAVGDFGCPPFHAIKNNHLY</sequence>
<dbReference type="AlphaFoldDB" id="A0A4Y7LI52"/>
<organism evidence="1 2">
    <name type="scientific">Papaver somniferum</name>
    <name type="common">Opium poppy</name>
    <dbReference type="NCBI Taxonomy" id="3469"/>
    <lineage>
        <taxon>Eukaryota</taxon>
        <taxon>Viridiplantae</taxon>
        <taxon>Streptophyta</taxon>
        <taxon>Embryophyta</taxon>
        <taxon>Tracheophyta</taxon>
        <taxon>Spermatophyta</taxon>
        <taxon>Magnoliopsida</taxon>
        <taxon>Ranunculales</taxon>
        <taxon>Papaveraceae</taxon>
        <taxon>Papaveroideae</taxon>
        <taxon>Papaver</taxon>
    </lineage>
</organism>
<gene>
    <name evidence="1" type="ORF">C5167_046728</name>
</gene>
<name>A0A4Y7LI52_PAPSO</name>
<reference evidence="1 2" key="1">
    <citation type="journal article" date="2018" name="Science">
        <title>The opium poppy genome and morphinan production.</title>
        <authorList>
            <person name="Guo L."/>
            <person name="Winzer T."/>
            <person name="Yang X."/>
            <person name="Li Y."/>
            <person name="Ning Z."/>
            <person name="He Z."/>
            <person name="Teodor R."/>
            <person name="Lu Y."/>
            <person name="Bowser T.A."/>
            <person name="Graham I.A."/>
            <person name="Ye K."/>
        </authorList>
    </citation>
    <scope>NUCLEOTIDE SEQUENCE [LARGE SCALE GENOMIC DNA]</scope>
    <source>
        <strain evidence="2">cv. HN1</strain>
        <tissue evidence="1">Leaves</tissue>
    </source>
</reference>
<evidence type="ECO:0000313" key="2">
    <source>
        <dbReference type="Proteomes" id="UP000316621"/>
    </source>
</evidence>
<accession>A0A4Y7LI52</accession>
<evidence type="ECO:0000313" key="1">
    <source>
        <dbReference type="EMBL" id="RZC83941.1"/>
    </source>
</evidence>
<keyword evidence="2" id="KW-1185">Reference proteome</keyword>
<dbReference type="Gramene" id="RZC83941">
    <property type="protein sequence ID" value="RZC83941"/>
    <property type="gene ID" value="C5167_046728"/>
</dbReference>
<dbReference type="EMBL" id="CM010725">
    <property type="protein sequence ID" value="RZC83941.1"/>
    <property type="molecule type" value="Genomic_DNA"/>
</dbReference>
<protein>
    <submittedName>
        <fullName evidence="1">Uncharacterized protein</fullName>
    </submittedName>
</protein>